<keyword evidence="5" id="KW-0119">Carbohydrate metabolism</keyword>
<evidence type="ECO:0000256" key="4">
    <source>
        <dbReference type="ARBA" id="ARBA00023024"/>
    </source>
</evidence>
<comment type="similarity">
    <text evidence="9">Belongs to the glycosyl hydrolase 18 family.</text>
</comment>
<dbReference type="SUPFAM" id="SSF51445">
    <property type="entry name" value="(Trans)glycosidases"/>
    <property type="match status" value="1"/>
</dbReference>
<feature type="signal peptide" evidence="10">
    <location>
        <begin position="1"/>
        <end position="29"/>
    </location>
</feature>
<keyword evidence="3 8" id="KW-0378">Hydrolase</keyword>
<evidence type="ECO:0000256" key="1">
    <source>
        <dbReference type="ARBA" id="ARBA00000822"/>
    </source>
</evidence>
<dbReference type="Pfam" id="PF00704">
    <property type="entry name" value="Glyco_hydro_18"/>
    <property type="match status" value="1"/>
</dbReference>
<dbReference type="InterPro" id="IPR017853">
    <property type="entry name" value="GH"/>
</dbReference>
<keyword evidence="6 8" id="KW-0326">Glycosidase</keyword>
<accession>A0A4S9SSI2</accession>
<evidence type="ECO:0000256" key="10">
    <source>
        <dbReference type="SAM" id="SignalP"/>
    </source>
</evidence>
<evidence type="ECO:0000256" key="3">
    <source>
        <dbReference type="ARBA" id="ARBA00022801"/>
    </source>
</evidence>
<keyword evidence="10" id="KW-0732">Signal</keyword>
<dbReference type="GO" id="GO:0005576">
    <property type="term" value="C:extracellular region"/>
    <property type="evidence" value="ECO:0007669"/>
    <property type="project" value="TreeGrafter"/>
</dbReference>
<evidence type="ECO:0000256" key="5">
    <source>
        <dbReference type="ARBA" id="ARBA00023277"/>
    </source>
</evidence>
<dbReference type="InterPro" id="IPR001579">
    <property type="entry name" value="Glyco_hydro_18_chit_AS"/>
</dbReference>
<feature type="domain" description="GH18" evidence="11">
    <location>
        <begin position="53"/>
        <end position="353"/>
    </location>
</feature>
<evidence type="ECO:0000256" key="2">
    <source>
        <dbReference type="ARBA" id="ARBA00012729"/>
    </source>
</evidence>
<dbReference type="GO" id="GO:0000272">
    <property type="term" value="P:polysaccharide catabolic process"/>
    <property type="evidence" value="ECO:0007669"/>
    <property type="project" value="UniProtKB-KW"/>
</dbReference>
<dbReference type="GO" id="GO:0006032">
    <property type="term" value="P:chitin catabolic process"/>
    <property type="evidence" value="ECO:0007669"/>
    <property type="project" value="UniProtKB-KW"/>
</dbReference>
<dbReference type="PANTHER" id="PTHR45708">
    <property type="entry name" value="ENDOCHITINASE"/>
    <property type="match status" value="1"/>
</dbReference>
<sequence>MSIKRNYHKMPLNTLRLLCALALTSWASASPAALPRQLTYRDSGNYQFNPTSRNLAVYYGKAQNTDSPSLYDLCTNSNVDMIVMGFVRQLNGPTALPSFGFTRYCKTPATVTDKTRVSCPDMAANITFCQSMGKKVLISLGGSVSNLTLDSVSDAHEAASILWNVFGAGANSTALRPFGNVAIDGFDFDFESGADTTYMDTLASSLQSYFRSSSPERYISAAPLCANNTVLPYGLYANANFVWPRFYNAKACCFGSKGFNNSVSTWYNYLNSINSDLGPTYPRVYLGGLSFNNSNSGFMEPDAFVNATFTGRRLVQSKFGGVSLWEGTDGLVTKNAQGRDFLNVTKAGLLRDI</sequence>
<keyword evidence="4" id="KW-0146">Chitin degradation</keyword>
<evidence type="ECO:0000256" key="8">
    <source>
        <dbReference type="RuleBase" id="RU000489"/>
    </source>
</evidence>
<dbReference type="AlphaFoldDB" id="A0A4S9SSI2"/>
<dbReference type="GO" id="GO:0008843">
    <property type="term" value="F:endochitinase activity"/>
    <property type="evidence" value="ECO:0007669"/>
    <property type="project" value="UniProtKB-EC"/>
</dbReference>
<reference evidence="12 13" key="1">
    <citation type="submission" date="2018-10" db="EMBL/GenBank/DDBJ databases">
        <title>Fifty Aureobasidium pullulans genomes reveal a recombining polyextremotolerant generalist.</title>
        <authorList>
            <person name="Gostincar C."/>
            <person name="Turk M."/>
            <person name="Zajc J."/>
            <person name="Gunde-Cimerman N."/>
        </authorList>
    </citation>
    <scope>NUCLEOTIDE SEQUENCE [LARGE SCALE GENOMIC DNA]</scope>
    <source>
        <strain evidence="12 13">EXF-3863</strain>
    </source>
</reference>
<evidence type="ECO:0000313" key="13">
    <source>
        <dbReference type="Proteomes" id="UP000308005"/>
    </source>
</evidence>
<gene>
    <name evidence="12" type="ORF">D6C91_07443</name>
</gene>
<comment type="catalytic activity">
    <reaction evidence="1">
        <text>Random endo-hydrolysis of N-acetyl-beta-D-glucosaminide (1-&gt;4)-beta-linkages in chitin and chitodextrins.</text>
        <dbReference type="EC" id="3.2.1.14"/>
    </reaction>
</comment>
<dbReference type="Proteomes" id="UP000308005">
    <property type="component" value="Unassembled WGS sequence"/>
</dbReference>
<evidence type="ECO:0000313" key="12">
    <source>
        <dbReference type="EMBL" id="THZ14192.1"/>
    </source>
</evidence>
<feature type="chain" id="PRO_5020970578" description="chitinase" evidence="10">
    <location>
        <begin position="30"/>
        <end position="353"/>
    </location>
</feature>
<dbReference type="PANTHER" id="PTHR45708:SF49">
    <property type="entry name" value="ENDOCHITINASE"/>
    <property type="match status" value="1"/>
</dbReference>
<proteinExistence type="inferred from homology"/>
<comment type="caution">
    <text evidence="12">The sequence shown here is derived from an EMBL/GenBank/DDBJ whole genome shotgun (WGS) entry which is preliminary data.</text>
</comment>
<evidence type="ECO:0000256" key="9">
    <source>
        <dbReference type="RuleBase" id="RU004453"/>
    </source>
</evidence>
<dbReference type="EMBL" id="QZBM01000436">
    <property type="protein sequence ID" value="THZ14192.1"/>
    <property type="molecule type" value="Genomic_DNA"/>
</dbReference>
<evidence type="ECO:0000256" key="6">
    <source>
        <dbReference type="ARBA" id="ARBA00023295"/>
    </source>
</evidence>
<dbReference type="PROSITE" id="PS51910">
    <property type="entry name" value="GH18_2"/>
    <property type="match status" value="1"/>
</dbReference>
<dbReference type="EC" id="3.2.1.14" evidence="2"/>
<evidence type="ECO:0000259" key="11">
    <source>
        <dbReference type="PROSITE" id="PS51910"/>
    </source>
</evidence>
<dbReference type="PROSITE" id="PS01095">
    <property type="entry name" value="GH18_1"/>
    <property type="match status" value="1"/>
</dbReference>
<protein>
    <recommendedName>
        <fullName evidence="2">chitinase</fullName>
        <ecNumber evidence="2">3.2.1.14</ecNumber>
    </recommendedName>
</protein>
<dbReference type="InterPro" id="IPR050542">
    <property type="entry name" value="Glycosyl_Hydrlase18_Chitinase"/>
</dbReference>
<dbReference type="InterPro" id="IPR001223">
    <property type="entry name" value="Glyco_hydro18_cat"/>
</dbReference>
<keyword evidence="7" id="KW-0624">Polysaccharide degradation</keyword>
<evidence type="ECO:0000256" key="7">
    <source>
        <dbReference type="ARBA" id="ARBA00023326"/>
    </source>
</evidence>
<organism evidence="12 13">
    <name type="scientific">Aureobasidium pullulans</name>
    <name type="common">Black yeast</name>
    <name type="synonym">Pullularia pullulans</name>
    <dbReference type="NCBI Taxonomy" id="5580"/>
    <lineage>
        <taxon>Eukaryota</taxon>
        <taxon>Fungi</taxon>
        <taxon>Dikarya</taxon>
        <taxon>Ascomycota</taxon>
        <taxon>Pezizomycotina</taxon>
        <taxon>Dothideomycetes</taxon>
        <taxon>Dothideomycetidae</taxon>
        <taxon>Dothideales</taxon>
        <taxon>Saccotheciaceae</taxon>
        <taxon>Aureobasidium</taxon>
    </lineage>
</organism>
<name>A0A4S9SSI2_AURPU</name>
<dbReference type="Gene3D" id="3.20.20.80">
    <property type="entry name" value="Glycosidases"/>
    <property type="match status" value="1"/>
</dbReference>